<protein>
    <submittedName>
        <fullName evidence="3">DUF58 domain-containing protein</fullName>
    </submittedName>
</protein>
<evidence type="ECO:0000259" key="2">
    <source>
        <dbReference type="Pfam" id="PF01882"/>
    </source>
</evidence>
<evidence type="ECO:0000313" key="4">
    <source>
        <dbReference type="Proteomes" id="UP001219037"/>
    </source>
</evidence>
<evidence type="ECO:0000256" key="1">
    <source>
        <dbReference type="SAM" id="Phobius"/>
    </source>
</evidence>
<dbReference type="InterPro" id="IPR002881">
    <property type="entry name" value="DUF58"/>
</dbReference>
<feature type="transmembrane region" description="Helical" evidence="1">
    <location>
        <begin position="12"/>
        <end position="31"/>
    </location>
</feature>
<proteinExistence type="predicted"/>
<dbReference type="RefSeq" id="WP_278157881.1">
    <property type="nucleotide sequence ID" value="NZ_CP121252.1"/>
</dbReference>
<dbReference type="EMBL" id="CP121252">
    <property type="protein sequence ID" value="WFP16792.1"/>
    <property type="molecule type" value="Genomic_DNA"/>
</dbReference>
<accession>A0ABY8H6L9</accession>
<keyword evidence="4" id="KW-1185">Reference proteome</keyword>
<keyword evidence="1" id="KW-0472">Membrane</keyword>
<dbReference type="Pfam" id="PF01882">
    <property type="entry name" value="DUF58"/>
    <property type="match status" value="1"/>
</dbReference>
<dbReference type="PANTHER" id="PTHR34351">
    <property type="entry name" value="SLR1927 PROTEIN-RELATED"/>
    <property type="match status" value="1"/>
</dbReference>
<evidence type="ECO:0000313" key="3">
    <source>
        <dbReference type="EMBL" id="WFP16792.1"/>
    </source>
</evidence>
<sequence length="410" mass="44461">MTGRSARFLPTAAGALSLAGLVVGILLALVWNWEGGAVMALILAGCWLCGIVMVFRTVSYRVEIAPDAARVVVGRDCDAVVTVHAGRQANPPTVLQIPVGESTAAVPVPRLRPGQIWRHSIALPTHRRQVLTLGPATAVRADPLQLMTRTTVVSDAVQIYVHPTTVLPGYDATGLLRDIEGVQAPRLSPSDVSFHALRDYVPGDDRRYIHWPTTARTGRMMVRQFEETRRFQHAVLLDTRWESYRGSSSRRGAREAAELAVSMAISVGLDAVHQDREVGVWLTRGAPLPVASARTLLDAAAEVEFVEDDDGARTGSTATSTSTESLAESVHRILREQPQVSAVTVFTGSGVDTEQLRRAAQRIPVTATGLLVQTLAPADADRLSRFQLEHAHGVRTGQLRDLLRIAEVVR</sequence>
<keyword evidence="1" id="KW-1133">Transmembrane helix</keyword>
<organism evidence="3 4">
    <name type="scientific">Citricoccus muralis</name>
    <dbReference type="NCBI Taxonomy" id="169134"/>
    <lineage>
        <taxon>Bacteria</taxon>
        <taxon>Bacillati</taxon>
        <taxon>Actinomycetota</taxon>
        <taxon>Actinomycetes</taxon>
        <taxon>Micrococcales</taxon>
        <taxon>Micrococcaceae</taxon>
        <taxon>Citricoccus</taxon>
    </lineage>
</organism>
<dbReference type="PANTHER" id="PTHR34351:SF1">
    <property type="entry name" value="SLR1927 PROTEIN"/>
    <property type="match status" value="1"/>
</dbReference>
<name>A0ABY8H6L9_9MICC</name>
<dbReference type="Proteomes" id="UP001219037">
    <property type="component" value="Chromosome"/>
</dbReference>
<feature type="domain" description="DUF58" evidence="2">
    <location>
        <begin position="197"/>
        <end position="367"/>
    </location>
</feature>
<feature type="transmembrane region" description="Helical" evidence="1">
    <location>
        <begin position="37"/>
        <end position="55"/>
    </location>
</feature>
<keyword evidence="1" id="KW-0812">Transmembrane</keyword>
<gene>
    <name evidence="3" type="ORF">P8192_01295</name>
</gene>
<reference evidence="3 4" key="1">
    <citation type="submission" date="2023-04" db="EMBL/GenBank/DDBJ databases">
        <title>Funneling lignin-derived compounds into biodiesel using alkali-halophilic Citricoccus sp. P2.</title>
        <authorList>
            <person name="Luo C.-B."/>
        </authorList>
    </citation>
    <scope>NUCLEOTIDE SEQUENCE [LARGE SCALE GENOMIC DNA]</scope>
    <source>
        <strain evidence="3 4">P2</strain>
    </source>
</reference>